<proteinExistence type="inferred from homology"/>
<evidence type="ECO:0000313" key="6">
    <source>
        <dbReference type="EMBL" id="KYC44849.1"/>
    </source>
</evidence>
<feature type="domain" description="Tyr recombinase" evidence="5">
    <location>
        <begin position="125"/>
        <end position="325"/>
    </location>
</feature>
<evidence type="ECO:0000256" key="3">
    <source>
        <dbReference type="ARBA" id="ARBA00023172"/>
    </source>
</evidence>
<dbReference type="InterPro" id="IPR013762">
    <property type="entry name" value="Integrase-like_cat_sf"/>
</dbReference>
<dbReference type="GO" id="GO:0006310">
    <property type="term" value="P:DNA recombination"/>
    <property type="evidence" value="ECO:0007669"/>
    <property type="project" value="UniProtKB-KW"/>
</dbReference>
<dbReference type="CDD" id="cd00397">
    <property type="entry name" value="DNA_BRE_C"/>
    <property type="match status" value="1"/>
</dbReference>
<dbReference type="InterPro" id="IPR011010">
    <property type="entry name" value="DNA_brk_join_enz"/>
</dbReference>
<comment type="similarity">
    <text evidence="1">Belongs to the 'phage' integrase family.</text>
</comment>
<evidence type="ECO:0000256" key="4">
    <source>
        <dbReference type="SAM" id="Coils"/>
    </source>
</evidence>
<dbReference type="Proteomes" id="UP000092403">
    <property type="component" value="Unassembled WGS sequence"/>
</dbReference>
<dbReference type="PANTHER" id="PTHR30629:SF2">
    <property type="entry name" value="PROPHAGE INTEGRASE INTS-RELATED"/>
    <property type="match status" value="1"/>
</dbReference>
<sequence>MVALKPTLDKIKDSEVVNQWLKDLSHYSKLNYQEALAEFCLVNGVIPKEMLNIIYSEEEKRLPAWERSINNWFENYDEHCKKLKRAKNTRNIRRTIVNAFIGFHGLPQYRPRGTRRKIEGLKEPNSRENLTKDDINTLLEVCKSFKLRAIILAQCSSGLAISDALGLTVKEFFNGLTEIYDENTDEKIRICKLSLERIKTGVKFTTFLNEEAVESIEKYLTFERTNTTPEQPLFSSYKNGETPITPIAIQDAYRNLNDYLGWEHKEKGEFRKFTSHMLRKFFNTQLINAGMPEEIREHMMGHKLKDKVREAYFLADPDELMKTYLRYIEHITIKENNSSVSIDEFRQLKSENRDLQEQITEVIDQITPDEDLFEENRKLSEALNGVMYDNELYQNQMGEMKVLLQNMQSELEELKNKA</sequence>
<name>A0A150IIQ5_9EURY</name>
<reference evidence="8 9" key="1">
    <citation type="journal article" date="2016" name="ISME J.">
        <title>Chasing the elusive Euryarchaeota class WSA2: genomes reveal a uniquely fastidious methyl-reducing methanogen.</title>
        <authorList>
            <person name="Nobu M.K."/>
            <person name="Narihiro T."/>
            <person name="Kuroda K."/>
            <person name="Mei R."/>
            <person name="Liu W.T."/>
        </authorList>
    </citation>
    <scope>NUCLEOTIDE SEQUENCE [LARGE SCALE GENOMIC DNA]</scope>
    <source>
        <strain evidence="6">B03fssc0709_Meth_Bin005</strain>
        <strain evidence="7">BMIXfssc0709_Meth_Bin006</strain>
    </source>
</reference>
<dbReference type="EMBL" id="LNJC01000038">
    <property type="protein sequence ID" value="KYC49339.1"/>
    <property type="molecule type" value="Genomic_DNA"/>
</dbReference>
<dbReference type="GO" id="GO:0003677">
    <property type="term" value="F:DNA binding"/>
    <property type="evidence" value="ECO:0007669"/>
    <property type="project" value="InterPro"/>
</dbReference>
<gene>
    <name evidence="6" type="ORF">APG10_01389</name>
    <name evidence="7" type="ORF">APG12_01535</name>
</gene>
<dbReference type="SUPFAM" id="SSF56349">
    <property type="entry name" value="DNA breaking-rejoining enzymes"/>
    <property type="match status" value="1"/>
</dbReference>
<comment type="caution">
    <text evidence="6">The sequence shown here is derived from an EMBL/GenBank/DDBJ whole genome shotgun (WGS) entry which is preliminary data.</text>
</comment>
<evidence type="ECO:0000313" key="9">
    <source>
        <dbReference type="Proteomes" id="UP000092403"/>
    </source>
</evidence>
<evidence type="ECO:0000313" key="7">
    <source>
        <dbReference type="EMBL" id="KYC49339.1"/>
    </source>
</evidence>
<keyword evidence="2" id="KW-0229">DNA integration</keyword>
<evidence type="ECO:0000256" key="2">
    <source>
        <dbReference type="ARBA" id="ARBA00022908"/>
    </source>
</evidence>
<feature type="coiled-coil region" evidence="4">
    <location>
        <begin position="390"/>
        <end position="417"/>
    </location>
</feature>
<evidence type="ECO:0000256" key="1">
    <source>
        <dbReference type="ARBA" id="ARBA00008857"/>
    </source>
</evidence>
<protein>
    <submittedName>
        <fullName evidence="6">Site-specific tyrosine recombinase XerC</fullName>
    </submittedName>
</protein>
<evidence type="ECO:0000313" key="8">
    <source>
        <dbReference type="Proteomes" id="UP000092401"/>
    </source>
</evidence>
<accession>A0A150IIQ5</accession>
<dbReference type="Gene3D" id="1.10.443.10">
    <property type="entry name" value="Intergrase catalytic core"/>
    <property type="match status" value="1"/>
</dbReference>
<dbReference type="Pfam" id="PF00589">
    <property type="entry name" value="Phage_integrase"/>
    <property type="match status" value="1"/>
</dbReference>
<keyword evidence="3" id="KW-0233">DNA recombination</keyword>
<dbReference type="EMBL" id="LNGE01000040">
    <property type="protein sequence ID" value="KYC44849.1"/>
    <property type="molecule type" value="Genomic_DNA"/>
</dbReference>
<dbReference type="GO" id="GO:0015074">
    <property type="term" value="P:DNA integration"/>
    <property type="evidence" value="ECO:0007669"/>
    <property type="project" value="UniProtKB-KW"/>
</dbReference>
<evidence type="ECO:0000259" key="5">
    <source>
        <dbReference type="PROSITE" id="PS51898"/>
    </source>
</evidence>
<dbReference type="PANTHER" id="PTHR30629">
    <property type="entry name" value="PROPHAGE INTEGRASE"/>
    <property type="match status" value="1"/>
</dbReference>
<dbReference type="InterPro" id="IPR050808">
    <property type="entry name" value="Phage_Integrase"/>
</dbReference>
<keyword evidence="4" id="KW-0175">Coiled coil</keyword>
<dbReference type="InterPro" id="IPR002104">
    <property type="entry name" value="Integrase_catalytic"/>
</dbReference>
<dbReference type="Proteomes" id="UP000092401">
    <property type="component" value="Unassembled WGS sequence"/>
</dbReference>
<dbReference type="AlphaFoldDB" id="A0A150IIQ5"/>
<dbReference type="PROSITE" id="PS51898">
    <property type="entry name" value="TYR_RECOMBINASE"/>
    <property type="match status" value="1"/>
</dbReference>
<organism evidence="6 8">
    <name type="scientific">Candidatus Methanofastidiosum methylothiophilum</name>
    <dbReference type="NCBI Taxonomy" id="1705564"/>
    <lineage>
        <taxon>Archaea</taxon>
        <taxon>Methanobacteriati</taxon>
        <taxon>Methanobacteriota</taxon>
        <taxon>Stenosarchaea group</taxon>
        <taxon>Candidatus Methanofastidiosia</taxon>
        <taxon>Candidatus Methanofastidiosales</taxon>
        <taxon>Candidatus Methanofastidiosaceae</taxon>
        <taxon>Candidatus Methanofastidiosum</taxon>
    </lineage>
</organism>
<accession>A0A150IWF4</accession>